<evidence type="ECO:0000313" key="11">
    <source>
        <dbReference type="EMBL" id="KTS13421.1"/>
    </source>
</evidence>
<organism evidence="11 12">
    <name type="scientific">Microbacterium testaceum</name>
    <name type="common">Aureobacterium testaceum</name>
    <name type="synonym">Brevibacterium testaceum</name>
    <dbReference type="NCBI Taxonomy" id="2033"/>
    <lineage>
        <taxon>Bacteria</taxon>
        <taxon>Bacillati</taxon>
        <taxon>Actinomycetota</taxon>
        <taxon>Actinomycetes</taxon>
        <taxon>Micrococcales</taxon>
        <taxon>Microbacteriaceae</taxon>
        <taxon>Microbacterium</taxon>
    </lineage>
</organism>
<dbReference type="InterPro" id="IPR039421">
    <property type="entry name" value="Type_1_exporter"/>
</dbReference>
<feature type="transmembrane region" description="Helical" evidence="8">
    <location>
        <begin position="65"/>
        <end position="89"/>
    </location>
</feature>
<feature type="transmembrane region" description="Helical" evidence="8">
    <location>
        <begin position="28"/>
        <end position="53"/>
    </location>
</feature>
<keyword evidence="5 8" id="KW-1133">Transmembrane helix</keyword>
<protein>
    <submittedName>
        <fullName evidence="11">ABC transporter</fullName>
    </submittedName>
</protein>
<dbReference type="PANTHER" id="PTHR43394:SF1">
    <property type="entry name" value="ATP-BINDING CASSETTE SUB-FAMILY B MEMBER 10, MITOCHONDRIAL"/>
    <property type="match status" value="1"/>
</dbReference>
<dbReference type="InterPro" id="IPR027417">
    <property type="entry name" value="P-loop_NTPase"/>
</dbReference>
<dbReference type="InterPro" id="IPR003593">
    <property type="entry name" value="AAA+_ATPase"/>
</dbReference>
<dbReference type="PROSITE" id="PS50893">
    <property type="entry name" value="ABC_TRANSPORTER_2"/>
    <property type="match status" value="1"/>
</dbReference>
<dbReference type="GO" id="GO:0016887">
    <property type="term" value="F:ATP hydrolysis activity"/>
    <property type="evidence" value="ECO:0007669"/>
    <property type="project" value="InterPro"/>
</dbReference>
<keyword evidence="4" id="KW-0067">ATP-binding</keyword>
<dbReference type="GO" id="GO:0005886">
    <property type="term" value="C:plasma membrane"/>
    <property type="evidence" value="ECO:0007669"/>
    <property type="project" value="UniProtKB-SubCell"/>
</dbReference>
<dbReference type="InterPro" id="IPR003439">
    <property type="entry name" value="ABC_transporter-like_ATP-bd"/>
</dbReference>
<name>A0A147FA39_MICTE</name>
<feature type="region of interest" description="Disordered" evidence="7">
    <location>
        <begin position="330"/>
        <end position="358"/>
    </location>
</feature>
<keyword evidence="3" id="KW-0547">Nucleotide-binding</keyword>
<evidence type="ECO:0000256" key="4">
    <source>
        <dbReference type="ARBA" id="ARBA00022840"/>
    </source>
</evidence>
<dbReference type="CDD" id="cd07346">
    <property type="entry name" value="ABC_6TM_exporters"/>
    <property type="match status" value="1"/>
</dbReference>
<comment type="subcellular location">
    <subcellularLocation>
        <location evidence="1">Cell membrane</location>
        <topology evidence="1">Multi-pass membrane protein</topology>
    </subcellularLocation>
</comment>
<feature type="transmembrane region" description="Helical" evidence="8">
    <location>
        <begin position="253"/>
        <end position="276"/>
    </location>
</feature>
<dbReference type="SUPFAM" id="SSF52540">
    <property type="entry name" value="P-loop containing nucleoside triphosphate hydrolases"/>
    <property type="match status" value="1"/>
</dbReference>
<dbReference type="Gene3D" id="3.40.50.300">
    <property type="entry name" value="P-loop containing nucleotide triphosphate hydrolases"/>
    <property type="match status" value="1"/>
</dbReference>
<dbReference type="AlphaFoldDB" id="A0A147FA39"/>
<feature type="domain" description="ABC transporter" evidence="9">
    <location>
        <begin position="363"/>
        <end position="584"/>
    </location>
</feature>
<gene>
    <name evidence="11" type="ORF">RSA3_04740</name>
</gene>
<dbReference type="PATRIC" id="fig|2033.7.peg.1530"/>
<dbReference type="Proteomes" id="UP000072189">
    <property type="component" value="Unassembled WGS sequence"/>
</dbReference>
<dbReference type="Pfam" id="PF00664">
    <property type="entry name" value="ABC_membrane"/>
    <property type="match status" value="1"/>
</dbReference>
<dbReference type="EMBL" id="LDRV01000026">
    <property type="protein sequence ID" value="KTS13421.1"/>
    <property type="molecule type" value="Genomic_DNA"/>
</dbReference>
<dbReference type="InterPro" id="IPR011527">
    <property type="entry name" value="ABC1_TM_dom"/>
</dbReference>
<keyword evidence="2 8" id="KW-0812">Transmembrane</keyword>
<evidence type="ECO:0000256" key="8">
    <source>
        <dbReference type="SAM" id="Phobius"/>
    </source>
</evidence>
<dbReference type="SMART" id="SM00382">
    <property type="entry name" value="AAA"/>
    <property type="match status" value="1"/>
</dbReference>
<feature type="domain" description="ABC transmembrane type-1" evidence="10">
    <location>
        <begin position="31"/>
        <end position="312"/>
    </location>
</feature>
<evidence type="ECO:0000259" key="10">
    <source>
        <dbReference type="PROSITE" id="PS50929"/>
    </source>
</evidence>
<evidence type="ECO:0000256" key="1">
    <source>
        <dbReference type="ARBA" id="ARBA00004651"/>
    </source>
</evidence>
<evidence type="ECO:0000256" key="2">
    <source>
        <dbReference type="ARBA" id="ARBA00022692"/>
    </source>
</evidence>
<proteinExistence type="predicted"/>
<evidence type="ECO:0000259" key="9">
    <source>
        <dbReference type="PROSITE" id="PS50893"/>
    </source>
</evidence>
<dbReference type="Gene3D" id="1.20.1560.10">
    <property type="entry name" value="ABC transporter type 1, transmembrane domain"/>
    <property type="match status" value="1"/>
</dbReference>
<dbReference type="GO" id="GO:0005524">
    <property type="term" value="F:ATP binding"/>
    <property type="evidence" value="ECO:0007669"/>
    <property type="project" value="UniProtKB-KW"/>
</dbReference>
<accession>A0A147FA39</accession>
<sequence length="589" mass="61360">MSVPLPLASAREVLHELRKSLPRGWWRLPSLIAVVLSAAASGVVGPLALGVVVDAIGAGDDAPPLAWTLAAVMAGAVVTGAVLTAVGMVSASQLFESALADLRERMVDTALHLPPARVERAGTGDLIARAGDDVAQVSEAIPRVVPALVGAAFTIAVTLVGMAVIDPWYAVALIAITPLHVFAVRRYLRHAPGVYAAERAAMAERAQHLLDTLRGLETVRAYRTAPSHLDRISTASWAVVRWSMRARGIQNLFFARLNAAEFLGMAGLLVVGFVLVANGHGSVGGTTAAMLLFLRLFGPINELLFVVDDLQSALASLSRIVGVIRTAAPRDPVSESSRGPAGVDPLGTEPNDVDPRDVDPRDVDLRGITHAYDAGHPVLHDVSLRIAAGERVAVVGASGAGKSTLAAIAAGVHDPLVGEVDRPRSVALVTQDVHVFDADLRDNLTLAAPGATDDEVHAALRRVGAEDIVARLARGLDEPVGASGTPLSPSEAQHLALARVLLADPAFIVLDEATAEAGSTEAGRLEDAASAAIGGRTALVVAHRLSQAASADRVVLLDAGRVHEEGTHDDLRTAGGAYARLWDAWSRST</sequence>
<evidence type="ECO:0000256" key="7">
    <source>
        <dbReference type="SAM" id="MobiDB-lite"/>
    </source>
</evidence>
<dbReference type="SUPFAM" id="SSF90123">
    <property type="entry name" value="ABC transporter transmembrane region"/>
    <property type="match status" value="1"/>
</dbReference>
<dbReference type="PROSITE" id="PS50929">
    <property type="entry name" value="ABC_TM1F"/>
    <property type="match status" value="1"/>
</dbReference>
<dbReference type="Pfam" id="PF00005">
    <property type="entry name" value="ABC_tran"/>
    <property type="match status" value="1"/>
</dbReference>
<dbReference type="InterPro" id="IPR036640">
    <property type="entry name" value="ABC1_TM_sf"/>
</dbReference>
<dbReference type="GO" id="GO:0015421">
    <property type="term" value="F:ABC-type oligopeptide transporter activity"/>
    <property type="evidence" value="ECO:0007669"/>
    <property type="project" value="TreeGrafter"/>
</dbReference>
<dbReference type="PANTHER" id="PTHR43394">
    <property type="entry name" value="ATP-DEPENDENT PERMEASE MDL1, MITOCHONDRIAL"/>
    <property type="match status" value="1"/>
</dbReference>
<dbReference type="RefSeq" id="WP_058613497.1">
    <property type="nucleotide sequence ID" value="NZ_LDRV01000026.1"/>
</dbReference>
<comment type="caution">
    <text evidence="11">The sequence shown here is derived from an EMBL/GenBank/DDBJ whole genome shotgun (WGS) entry which is preliminary data.</text>
</comment>
<evidence type="ECO:0000256" key="6">
    <source>
        <dbReference type="ARBA" id="ARBA00023136"/>
    </source>
</evidence>
<evidence type="ECO:0000256" key="3">
    <source>
        <dbReference type="ARBA" id="ARBA00022741"/>
    </source>
</evidence>
<evidence type="ECO:0000313" key="12">
    <source>
        <dbReference type="Proteomes" id="UP000072189"/>
    </source>
</evidence>
<keyword evidence="6 8" id="KW-0472">Membrane</keyword>
<evidence type="ECO:0000256" key="5">
    <source>
        <dbReference type="ARBA" id="ARBA00022989"/>
    </source>
</evidence>
<reference evidence="11 12" key="1">
    <citation type="journal article" date="2016" name="Front. Microbiol.">
        <title>Genomic Resource of Rice Seed Associated Bacteria.</title>
        <authorList>
            <person name="Midha S."/>
            <person name="Bansal K."/>
            <person name="Sharma S."/>
            <person name="Kumar N."/>
            <person name="Patil P.P."/>
            <person name="Chaudhry V."/>
            <person name="Patil P.B."/>
        </authorList>
    </citation>
    <scope>NUCLEOTIDE SEQUENCE [LARGE SCALE GENOMIC DNA]</scope>
    <source>
        <strain evidence="11 12">RSA3</strain>
    </source>
</reference>